<dbReference type="EMBL" id="CAJZ01000023">
    <property type="protein sequence ID" value="CCI82902.1"/>
    <property type="molecule type" value="Genomic_DNA"/>
</dbReference>
<dbReference type="PATRIC" id="fig|883169.3.peg.375"/>
<feature type="transmembrane region" description="Helical" evidence="6">
    <location>
        <begin position="165"/>
        <end position="183"/>
    </location>
</feature>
<evidence type="ECO:0000313" key="7">
    <source>
        <dbReference type="EMBL" id="CCI82902.1"/>
    </source>
</evidence>
<evidence type="ECO:0000256" key="6">
    <source>
        <dbReference type="SAM" id="Phobius"/>
    </source>
</evidence>
<evidence type="ECO:0000256" key="1">
    <source>
        <dbReference type="ARBA" id="ARBA00004141"/>
    </source>
</evidence>
<comment type="subcellular location">
    <subcellularLocation>
        <location evidence="1">Membrane</location>
        <topology evidence="1">Multi-pass membrane protein</topology>
    </subcellularLocation>
</comment>
<feature type="transmembrane region" description="Helical" evidence="6">
    <location>
        <begin position="244"/>
        <end position="269"/>
    </location>
</feature>
<name>I7L7Z2_9CORY</name>
<feature type="transmembrane region" description="Helical" evidence="6">
    <location>
        <begin position="31"/>
        <end position="49"/>
    </location>
</feature>
<keyword evidence="9" id="KW-1185">Reference proteome</keyword>
<dbReference type="InterPro" id="IPR001046">
    <property type="entry name" value="NRAMP_fam"/>
</dbReference>
<keyword evidence="4 6" id="KW-0472">Membrane</keyword>
<evidence type="ECO:0000313" key="9">
    <source>
        <dbReference type="Proteomes" id="UP000006078"/>
    </source>
</evidence>
<feature type="transmembrane region" description="Helical" evidence="6">
    <location>
        <begin position="388"/>
        <end position="417"/>
    </location>
</feature>
<feature type="transmembrane region" description="Helical" evidence="6">
    <location>
        <begin position="98"/>
        <end position="120"/>
    </location>
</feature>
<dbReference type="eggNOG" id="COG1914">
    <property type="taxonomic scope" value="Bacteria"/>
</dbReference>
<feature type="transmembrane region" description="Helical" evidence="6">
    <location>
        <begin position="55"/>
        <end position="77"/>
    </location>
</feature>
<evidence type="ECO:0000256" key="4">
    <source>
        <dbReference type="ARBA" id="ARBA00023136"/>
    </source>
</evidence>
<gene>
    <name evidence="7" type="ORF">BN46_0151</name>
    <name evidence="8" type="ORF">HMPREF9719_00399</name>
</gene>
<feature type="transmembrane region" description="Helical" evidence="6">
    <location>
        <begin position="203"/>
        <end position="223"/>
    </location>
</feature>
<keyword evidence="2 6" id="KW-0812">Transmembrane</keyword>
<reference evidence="7 10" key="1">
    <citation type="journal article" date="2012" name="J. Bacteriol.">
        <title>Draft Genome Sequence of Turicella otitidis ATCC 51513, Isolated from Middle Ear Fluid from a Child with Otitis Media.</title>
        <authorList>
            <person name="Brinkrolf K."/>
            <person name="Schneider J."/>
            <person name="Knecht M."/>
            <person name="Ruckert C."/>
            <person name="Tauch A."/>
        </authorList>
    </citation>
    <scope>NUCLEOTIDE SEQUENCE [LARGE SCALE GENOMIC DNA]</scope>
    <source>
        <strain evidence="7 10">ATCC 51513</strain>
    </source>
</reference>
<proteinExistence type="predicted"/>
<dbReference type="GO" id="GO:0015086">
    <property type="term" value="F:cadmium ion transmembrane transporter activity"/>
    <property type="evidence" value="ECO:0007669"/>
    <property type="project" value="TreeGrafter"/>
</dbReference>
<dbReference type="AlphaFoldDB" id="I7L7Z2"/>
<evidence type="ECO:0000256" key="3">
    <source>
        <dbReference type="ARBA" id="ARBA00022989"/>
    </source>
</evidence>
<evidence type="ECO:0000256" key="5">
    <source>
        <dbReference type="SAM" id="MobiDB-lite"/>
    </source>
</evidence>
<sequence length="418" mass="42965">MTERAEKDSGGSAAETDKAASPAMAATKRSAVMGAMFLMATSAIGPGFLTQTSAFTAQLGAALAFAIVLSLIVDIGVQLNVWRVMGVSGMRANELGNTVVPGLGWVMGAFVFFGGLVFNVGNIAGAGLGLNAMLGMDATVGGLIAAGVAIVVFLSKRAGAALDKIVVFLGAVMILLTLYVAISSQPPVGEALKNVVAPEQVDVVVITTLIGGTVGGYITFAGAHRIIDSGLTGPEHVGTITRSSIAGILVTGVMRIVLFLAVLGVVATGVSLSQDNVARDVFFHAAGEIGVRIFGIVLFSAGLTSVIGAAYTSVTFVTKQSTRPAVRTGITVALIAGCALVFALLKTPPQTLLIFAGAFNGLILPIGFAVVLWVGFRRRDLLRGYRYPRWLLAVGVVVWLFTVVLGISSVAGIAALWQ</sequence>
<organism evidence="7 10">
    <name type="scientific">Corynebacterium otitidis ATCC 51513</name>
    <dbReference type="NCBI Taxonomy" id="883169"/>
    <lineage>
        <taxon>Bacteria</taxon>
        <taxon>Bacillati</taxon>
        <taxon>Actinomycetota</taxon>
        <taxon>Actinomycetes</taxon>
        <taxon>Mycobacteriales</taxon>
        <taxon>Corynebacteriaceae</taxon>
        <taxon>Corynebacterium</taxon>
    </lineage>
</organism>
<dbReference type="STRING" id="29321.AAV33_08260"/>
<dbReference type="GO" id="GO:0005384">
    <property type="term" value="F:manganese ion transmembrane transporter activity"/>
    <property type="evidence" value="ECO:0007669"/>
    <property type="project" value="TreeGrafter"/>
</dbReference>
<accession>I7L7Z2</accession>
<protein>
    <submittedName>
        <fullName evidence="7">Putative membrane protein</fullName>
    </submittedName>
</protein>
<feature type="region of interest" description="Disordered" evidence="5">
    <location>
        <begin position="1"/>
        <end position="21"/>
    </location>
</feature>
<dbReference type="EMBL" id="AHAE01000022">
    <property type="protein sequence ID" value="EJZ82668.1"/>
    <property type="molecule type" value="Genomic_DNA"/>
</dbReference>
<dbReference type="Pfam" id="PF01566">
    <property type="entry name" value="Nramp"/>
    <property type="match status" value="1"/>
</dbReference>
<feature type="transmembrane region" description="Helical" evidence="6">
    <location>
        <begin position="324"/>
        <end position="345"/>
    </location>
</feature>
<dbReference type="OrthoDB" id="141480at2"/>
<keyword evidence="3 6" id="KW-1133">Transmembrane helix</keyword>
<evidence type="ECO:0000313" key="8">
    <source>
        <dbReference type="EMBL" id="EJZ82668.1"/>
    </source>
</evidence>
<feature type="transmembrane region" description="Helical" evidence="6">
    <location>
        <begin position="351"/>
        <end position="376"/>
    </location>
</feature>
<dbReference type="HOGENOM" id="CLU_055818_0_0_11"/>
<comment type="caution">
    <text evidence="7">The sequence shown here is derived from an EMBL/GenBank/DDBJ whole genome shotgun (WGS) entry which is preliminary data.</text>
</comment>
<evidence type="ECO:0000256" key="2">
    <source>
        <dbReference type="ARBA" id="ARBA00022692"/>
    </source>
</evidence>
<dbReference type="PANTHER" id="PTHR11706">
    <property type="entry name" value="SOLUTE CARRIER PROTEIN FAMILY 11 MEMBER"/>
    <property type="match status" value="1"/>
</dbReference>
<dbReference type="PANTHER" id="PTHR11706:SF2">
    <property type="entry name" value="TRANSPORTER PROTEIN"/>
    <property type="match status" value="1"/>
</dbReference>
<dbReference type="Proteomes" id="UP000006078">
    <property type="component" value="Unassembled WGS sequence"/>
</dbReference>
<dbReference type="GO" id="GO:0034755">
    <property type="term" value="P:iron ion transmembrane transport"/>
    <property type="evidence" value="ECO:0007669"/>
    <property type="project" value="TreeGrafter"/>
</dbReference>
<dbReference type="Proteomes" id="UP000011016">
    <property type="component" value="Unassembled WGS sequence"/>
</dbReference>
<feature type="transmembrane region" description="Helical" evidence="6">
    <location>
        <begin position="289"/>
        <end position="312"/>
    </location>
</feature>
<dbReference type="RefSeq" id="WP_004600289.1">
    <property type="nucleotide sequence ID" value="NZ_HF541865.1"/>
</dbReference>
<feature type="transmembrane region" description="Helical" evidence="6">
    <location>
        <begin position="132"/>
        <end position="153"/>
    </location>
</feature>
<evidence type="ECO:0000313" key="10">
    <source>
        <dbReference type="Proteomes" id="UP000011016"/>
    </source>
</evidence>
<dbReference type="GO" id="GO:0005886">
    <property type="term" value="C:plasma membrane"/>
    <property type="evidence" value="ECO:0007669"/>
    <property type="project" value="TreeGrafter"/>
</dbReference>
<reference evidence="8 9" key="2">
    <citation type="submission" date="2012-08" db="EMBL/GenBank/DDBJ databases">
        <title>The Genome Sequence of Turicella otitidis ATCC 51513.</title>
        <authorList>
            <consortium name="The Broad Institute Genome Sequencing Platform"/>
            <person name="Earl A."/>
            <person name="Ward D."/>
            <person name="Feldgarden M."/>
            <person name="Gevers D."/>
            <person name="Huys G."/>
            <person name="Walker B."/>
            <person name="Young S.K."/>
            <person name="Zeng Q."/>
            <person name="Gargeya S."/>
            <person name="Fitzgerald M."/>
            <person name="Haas B."/>
            <person name="Abouelleil A."/>
            <person name="Alvarado L."/>
            <person name="Arachchi H.M."/>
            <person name="Berlin A.M."/>
            <person name="Chapman S.B."/>
            <person name="Goldberg J."/>
            <person name="Griggs A."/>
            <person name="Gujja S."/>
            <person name="Hansen M."/>
            <person name="Howarth C."/>
            <person name="Imamovic A."/>
            <person name="Larimer J."/>
            <person name="McCowen C."/>
            <person name="Montmayeur A."/>
            <person name="Murphy C."/>
            <person name="Neiman D."/>
            <person name="Pearson M."/>
            <person name="Priest M."/>
            <person name="Roberts A."/>
            <person name="Saif S."/>
            <person name="Shea T."/>
            <person name="Sisk P."/>
            <person name="Sykes S."/>
            <person name="Wortman J."/>
            <person name="Nusbaum C."/>
            <person name="Birren B."/>
        </authorList>
    </citation>
    <scope>NUCLEOTIDE SEQUENCE [LARGE SCALE GENOMIC DNA]</scope>
    <source>
        <strain evidence="8 9">ATCC 51513</strain>
    </source>
</reference>